<dbReference type="EMBL" id="ATBP01000110">
    <property type="protein sequence ID" value="ETR72818.1"/>
    <property type="molecule type" value="Genomic_DNA"/>
</dbReference>
<gene>
    <name evidence="2" type="ORF">OMM_01415</name>
</gene>
<accession>A0A1V1PDG1</accession>
<evidence type="ECO:0000256" key="1">
    <source>
        <dbReference type="SAM" id="MobiDB-lite"/>
    </source>
</evidence>
<name>A0A1V1PDG1_9BACT</name>
<evidence type="ECO:0008006" key="4">
    <source>
        <dbReference type="Google" id="ProtNLM"/>
    </source>
</evidence>
<dbReference type="Pfam" id="PF13103">
    <property type="entry name" value="TonB_2"/>
    <property type="match status" value="1"/>
</dbReference>
<dbReference type="Proteomes" id="UP000189670">
    <property type="component" value="Unassembled WGS sequence"/>
</dbReference>
<protein>
    <recommendedName>
        <fullName evidence="4">Periplasmic protein TonB</fullName>
    </recommendedName>
</protein>
<dbReference type="AlphaFoldDB" id="A0A1V1PDG1"/>
<dbReference type="Gene3D" id="3.30.1150.10">
    <property type="match status" value="1"/>
</dbReference>
<feature type="region of interest" description="Disordered" evidence="1">
    <location>
        <begin position="142"/>
        <end position="163"/>
    </location>
</feature>
<comment type="caution">
    <text evidence="2">The sequence shown here is derived from an EMBL/GenBank/DDBJ whole genome shotgun (WGS) entry which is preliminary data.</text>
</comment>
<organism evidence="2 3">
    <name type="scientific">Candidatus Magnetoglobus multicellularis str. Araruama</name>
    <dbReference type="NCBI Taxonomy" id="890399"/>
    <lineage>
        <taxon>Bacteria</taxon>
        <taxon>Pseudomonadati</taxon>
        <taxon>Thermodesulfobacteriota</taxon>
        <taxon>Desulfobacteria</taxon>
        <taxon>Desulfobacterales</taxon>
        <taxon>Desulfobacteraceae</taxon>
        <taxon>Candidatus Magnetoglobus</taxon>
    </lineage>
</organism>
<reference evidence="3" key="1">
    <citation type="submission" date="2012-11" db="EMBL/GenBank/DDBJ databases">
        <authorList>
            <person name="Lucero-Rivera Y.E."/>
            <person name="Tovar-Ramirez D."/>
        </authorList>
    </citation>
    <scope>NUCLEOTIDE SEQUENCE [LARGE SCALE GENOMIC DNA]</scope>
    <source>
        <strain evidence="3">Araruama</strain>
    </source>
</reference>
<sequence length="309" mass="35191">MGVNIWWFNNGTPDVFCSGLFFPGLNPADKNFPTVIDIDLVSVTEQELEAPLPEDPVVESDMDMSEVDESSEDNNAPEPEPVQQPEPSYAPKKFRPLAPIEPPKTFTPLKPKPEIIKPEIVKEPETEEPEKVEMPEQKLIKPIERPDKPPRPVQPKIKRSLKKRTIKREQIARNRNQRQLSDTLRKLKQKVRIDEAQRRIRQTGEKKSSVELMDIYKAEVMSRISKNWAVSLQMVGGKTNLSAIVVIKIMKNGYIQPDMWFEKKSGNDYFDECVIKAVKKSNPLPPLPGAYLRPVYGPVGLKFTPSGLQ</sequence>
<evidence type="ECO:0000313" key="2">
    <source>
        <dbReference type="EMBL" id="ETR72818.1"/>
    </source>
</evidence>
<evidence type="ECO:0000313" key="3">
    <source>
        <dbReference type="Proteomes" id="UP000189670"/>
    </source>
</evidence>
<proteinExistence type="predicted"/>
<feature type="compositionally biased region" description="Acidic residues" evidence="1">
    <location>
        <begin position="56"/>
        <end position="72"/>
    </location>
</feature>
<dbReference type="SUPFAM" id="SSF74653">
    <property type="entry name" value="TolA/TonB C-terminal domain"/>
    <property type="match status" value="1"/>
</dbReference>
<feature type="region of interest" description="Disordered" evidence="1">
    <location>
        <begin position="47"/>
        <end position="112"/>
    </location>
</feature>